<dbReference type="FunFam" id="3.40.50.1460:FF:000047">
    <property type="entry name" value="Caspase Nc-like Protein"/>
    <property type="match status" value="1"/>
</dbReference>
<comment type="caution">
    <text evidence="8">The sequence shown here is derived from an EMBL/GenBank/DDBJ whole genome shotgun (WGS) entry which is preliminary data.</text>
</comment>
<evidence type="ECO:0000259" key="6">
    <source>
        <dbReference type="PROSITE" id="PS50207"/>
    </source>
</evidence>
<comment type="similarity">
    <text evidence="1 5">Belongs to the peptidase C14A family.</text>
</comment>
<evidence type="ECO:0000256" key="2">
    <source>
        <dbReference type="ARBA" id="ARBA00022670"/>
    </source>
</evidence>
<evidence type="ECO:0000259" key="7">
    <source>
        <dbReference type="PROSITE" id="PS50208"/>
    </source>
</evidence>
<feature type="non-terminal residue" evidence="8">
    <location>
        <position position="1"/>
    </location>
</feature>
<evidence type="ECO:0000256" key="1">
    <source>
        <dbReference type="ARBA" id="ARBA00010134"/>
    </source>
</evidence>
<dbReference type="OrthoDB" id="6097640at2759"/>
<dbReference type="EMBL" id="QDEB01087347">
    <property type="protein sequence ID" value="RZC33629.1"/>
    <property type="molecule type" value="Genomic_DNA"/>
</dbReference>
<gene>
    <name evidence="8" type="ORF">BDFB_005889</name>
</gene>
<evidence type="ECO:0000256" key="4">
    <source>
        <dbReference type="ARBA" id="ARBA00022801"/>
    </source>
</evidence>
<evidence type="ECO:0000256" key="5">
    <source>
        <dbReference type="RuleBase" id="RU003971"/>
    </source>
</evidence>
<sequence length="683" mass="79913">EEDKYHNNRRILFKILDYKKCNVFPILLESLKDTGFIHLADNLGNKFVTAINSNLHPLEVNVDVKLSTKFYDTETYNNTSFYITRSKNRGHVLIINNIKFSSGNEERHGAELDERNLRELFEKMGLKVVAYTDLTAYEMYVKTKEFSESSAQITPPDMGIIIIMSHGVVHQNETMIISSDNKLVPEDHFRQIFNNENCPLFRKKPKIFIYHICRSILKEPVNADTMTDANLSERQRTYSDMLICHPSVKGFAAHRNNIKGSWYIQLLCKVFMNFAHEMDIETLLKKVDEELEIVSSLPWKMEDMSHKQENLIYKHFVELEEDRRHNNRCILFQFLKLNSTTVFHELTECLREHKFDDLANKLENKPPISALKALRHRTCCFKLPDNFCDETYENIPTSVITEQLKIDVKYATEFCDNEDCYRIRSKNRGQVLIINNIHFDSELHQTRRGAEVDESNLKDLFEKIGFSIDMYRNLTKEEIEGVTEKFAQKRYETPPDMGIVIIMSHGEKVDNKTVIIGSDGNGVEEEWIIRQFNNQSCVLFKNRPKVLIFNICRGELVDNLVQFAQHTQSDSACTKKPDILDDDERYYSDLIICHPSVEGFQAHRDTVRGCWYIELLCKVFMEKSFEMDVESMLKMVERGLKTRISEKRTRQTSTFLNIAFRTCYLNPGIYEEDGIIEHFKQSL</sequence>
<organism evidence="8 9">
    <name type="scientific">Asbolus verrucosus</name>
    <name type="common">Desert ironclad beetle</name>
    <dbReference type="NCBI Taxonomy" id="1661398"/>
    <lineage>
        <taxon>Eukaryota</taxon>
        <taxon>Metazoa</taxon>
        <taxon>Ecdysozoa</taxon>
        <taxon>Arthropoda</taxon>
        <taxon>Hexapoda</taxon>
        <taxon>Insecta</taxon>
        <taxon>Pterygota</taxon>
        <taxon>Neoptera</taxon>
        <taxon>Endopterygota</taxon>
        <taxon>Coleoptera</taxon>
        <taxon>Polyphaga</taxon>
        <taxon>Cucujiformia</taxon>
        <taxon>Tenebrionidae</taxon>
        <taxon>Pimeliinae</taxon>
        <taxon>Asbolus</taxon>
    </lineage>
</organism>
<keyword evidence="9" id="KW-1185">Reference proteome</keyword>
<reference evidence="8 9" key="1">
    <citation type="submission" date="2017-03" db="EMBL/GenBank/DDBJ databases">
        <title>Genome of the blue death feigning beetle - Asbolus verrucosus.</title>
        <authorList>
            <person name="Rider S.D."/>
        </authorList>
    </citation>
    <scope>NUCLEOTIDE SEQUENCE [LARGE SCALE GENOMIC DNA]</scope>
    <source>
        <strain evidence="8">Butters</strain>
        <tissue evidence="8">Head and leg muscle</tissue>
    </source>
</reference>
<accession>A0A482VMG4</accession>
<dbReference type="InterPro" id="IPR011600">
    <property type="entry name" value="Pept_C14_caspase"/>
</dbReference>
<feature type="domain" description="Caspase family p10" evidence="6">
    <location>
        <begin position="231"/>
        <end position="292"/>
    </location>
</feature>
<evidence type="ECO:0000313" key="9">
    <source>
        <dbReference type="Proteomes" id="UP000292052"/>
    </source>
</evidence>
<dbReference type="Gene3D" id="3.40.50.1460">
    <property type="match status" value="2"/>
</dbReference>
<dbReference type="InterPro" id="IPR001309">
    <property type="entry name" value="Pept_C14_p20"/>
</dbReference>
<dbReference type="SMART" id="SM00115">
    <property type="entry name" value="CASc"/>
    <property type="match status" value="2"/>
</dbReference>
<dbReference type="GO" id="GO:0004197">
    <property type="term" value="F:cysteine-type endopeptidase activity"/>
    <property type="evidence" value="ECO:0007669"/>
    <property type="project" value="InterPro"/>
</dbReference>
<feature type="domain" description="Caspase family p20" evidence="7">
    <location>
        <begin position="427"/>
        <end position="556"/>
    </location>
</feature>
<dbReference type="PANTHER" id="PTHR47901">
    <property type="entry name" value="CASPASE RECRUITMENT DOMAIN-CONTAINING PROTEIN 18"/>
    <property type="match status" value="1"/>
</dbReference>
<keyword evidence="2" id="KW-0645">Protease</keyword>
<proteinExistence type="inferred from homology"/>
<dbReference type="Pfam" id="PF00656">
    <property type="entry name" value="Peptidase_C14"/>
    <property type="match status" value="2"/>
</dbReference>
<dbReference type="PANTHER" id="PTHR47901:SF8">
    <property type="entry name" value="CASPASE-3"/>
    <property type="match status" value="1"/>
</dbReference>
<protein>
    <submittedName>
        <fullName evidence="8">Caspase Nc-like</fullName>
    </submittedName>
</protein>
<dbReference type="GO" id="GO:0006915">
    <property type="term" value="P:apoptotic process"/>
    <property type="evidence" value="ECO:0007669"/>
    <property type="project" value="UniProtKB-KW"/>
</dbReference>
<dbReference type="GO" id="GO:0006508">
    <property type="term" value="P:proteolysis"/>
    <property type="evidence" value="ECO:0007669"/>
    <property type="project" value="UniProtKB-KW"/>
</dbReference>
<dbReference type="PROSITE" id="PS50208">
    <property type="entry name" value="CASPASE_P20"/>
    <property type="match status" value="2"/>
</dbReference>
<name>A0A482VMG4_ASBVE</name>
<dbReference type="SUPFAM" id="SSF52129">
    <property type="entry name" value="Caspase-like"/>
    <property type="match status" value="2"/>
</dbReference>
<dbReference type="STRING" id="1661398.A0A482VMG4"/>
<keyword evidence="3" id="KW-0053">Apoptosis</keyword>
<dbReference type="PROSITE" id="PS50207">
    <property type="entry name" value="CASPASE_P10"/>
    <property type="match status" value="2"/>
</dbReference>
<evidence type="ECO:0000256" key="3">
    <source>
        <dbReference type="ARBA" id="ARBA00022703"/>
    </source>
</evidence>
<dbReference type="InterPro" id="IPR029030">
    <property type="entry name" value="Caspase-like_dom_sf"/>
</dbReference>
<evidence type="ECO:0000313" key="8">
    <source>
        <dbReference type="EMBL" id="RZC33629.1"/>
    </source>
</evidence>
<dbReference type="PRINTS" id="PR00376">
    <property type="entry name" value="IL1BCENZYME"/>
</dbReference>
<feature type="domain" description="Caspase family p20" evidence="7">
    <location>
        <begin position="88"/>
        <end position="214"/>
    </location>
</feature>
<dbReference type="InterPro" id="IPR015917">
    <property type="entry name" value="Pept_C14A"/>
</dbReference>
<dbReference type="Proteomes" id="UP000292052">
    <property type="component" value="Unassembled WGS sequence"/>
</dbReference>
<keyword evidence="4" id="KW-0378">Hydrolase</keyword>
<dbReference type="InterPro" id="IPR002138">
    <property type="entry name" value="Pept_C14_p10"/>
</dbReference>
<feature type="domain" description="Caspase family p10" evidence="6">
    <location>
        <begin position="588"/>
        <end position="667"/>
    </location>
</feature>
<dbReference type="AlphaFoldDB" id="A0A482VMG4"/>
<dbReference type="InterPro" id="IPR002398">
    <property type="entry name" value="Pept_C14"/>
</dbReference>